<dbReference type="Proteomes" id="UP000062833">
    <property type="component" value="Chromosome"/>
</dbReference>
<keyword evidence="1" id="KW-1133">Transmembrane helix</keyword>
<dbReference type="PATRIC" id="fig|656366.3.peg.1684"/>
<evidence type="ECO:0000313" key="3">
    <source>
        <dbReference type="Proteomes" id="UP000062833"/>
    </source>
</evidence>
<dbReference type="RefSeq" id="WP_062006763.1">
    <property type="nucleotide sequence ID" value="NZ_CP012677.1"/>
</dbReference>
<keyword evidence="3" id="KW-1185">Reference proteome</keyword>
<organism evidence="2 3">
    <name type="scientific">Arthrobacter alpinus</name>
    <dbReference type="NCBI Taxonomy" id="656366"/>
    <lineage>
        <taxon>Bacteria</taxon>
        <taxon>Bacillati</taxon>
        <taxon>Actinomycetota</taxon>
        <taxon>Actinomycetes</taxon>
        <taxon>Micrococcales</taxon>
        <taxon>Micrococcaceae</taxon>
        <taxon>Arthrobacter</taxon>
    </lineage>
</organism>
<evidence type="ECO:0000313" key="2">
    <source>
        <dbReference type="EMBL" id="ALE92271.1"/>
    </source>
</evidence>
<dbReference type="AlphaFoldDB" id="A0A0M4RNM5"/>
<accession>A0A0M4RNM5</accession>
<protein>
    <recommendedName>
        <fullName evidence="4">DUF4381 domain-containing protein</fullName>
    </recommendedName>
</protein>
<evidence type="ECO:0008006" key="4">
    <source>
        <dbReference type="Google" id="ProtNLM"/>
    </source>
</evidence>
<dbReference type="KEGG" id="aaq:AOC05_07880"/>
<sequence length="173" mass="18909">MLTETLRAPVSLAPALLPQGEFFAPEGYSIVWPLLGAALVILCLGWVGWVFLSTRPGNHADVPGFVAPRNPDTVRAKYLALISQVQHRYDAEGLSGRAAHLELSAAVRSFAHEMTGVRAQRMTLGELRERQFPLLADAVASFYPAEFADNHSHADQPLAVSADVARNVVRSWH</sequence>
<name>A0A0M4RNM5_9MICC</name>
<feature type="transmembrane region" description="Helical" evidence="1">
    <location>
        <begin position="30"/>
        <end position="52"/>
    </location>
</feature>
<evidence type="ECO:0000256" key="1">
    <source>
        <dbReference type="SAM" id="Phobius"/>
    </source>
</evidence>
<dbReference type="EMBL" id="CP012677">
    <property type="protein sequence ID" value="ALE92271.1"/>
    <property type="molecule type" value="Genomic_DNA"/>
</dbReference>
<keyword evidence="1" id="KW-0812">Transmembrane</keyword>
<keyword evidence="1" id="KW-0472">Membrane</keyword>
<reference evidence="3" key="1">
    <citation type="submission" date="2015-09" db="EMBL/GenBank/DDBJ databases">
        <title>Complete genome of Arthrobacter alpinus strain R3.8.</title>
        <authorList>
            <person name="See-Too W.S."/>
            <person name="Chan K.G."/>
        </authorList>
    </citation>
    <scope>NUCLEOTIDE SEQUENCE [LARGE SCALE GENOMIC DNA]</scope>
    <source>
        <strain evidence="3">R3.8</strain>
    </source>
</reference>
<dbReference type="OrthoDB" id="5079845at2"/>
<gene>
    <name evidence="2" type="ORF">AOC05_07880</name>
</gene>
<proteinExistence type="predicted"/>